<reference evidence="2" key="2">
    <citation type="submission" date="2020-10" db="EMBL/GenBank/DDBJ databases">
        <title>Comparative genomics of the Acetobacterium genus.</title>
        <authorList>
            <person name="Marshall C."/>
            <person name="May H."/>
            <person name="Norman S."/>
        </authorList>
    </citation>
    <scope>NUCLEOTIDE SEQUENCE</scope>
    <source>
        <strain evidence="2">DER-2019</strain>
    </source>
</reference>
<accession>A0A923HXL8</accession>
<proteinExistence type="predicted"/>
<evidence type="ECO:0000313" key="2">
    <source>
        <dbReference type="EMBL" id="MBC3889472.1"/>
    </source>
</evidence>
<protein>
    <submittedName>
        <fullName evidence="2">AAA family ATPase</fullName>
    </submittedName>
</protein>
<reference evidence="2" key="1">
    <citation type="submission" date="2019-10" db="EMBL/GenBank/DDBJ databases">
        <authorList>
            <person name="Ross D.E."/>
            <person name="Gulliver D."/>
        </authorList>
    </citation>
    <scope>NUCLEOTIDE SEQUENCE</scope>
    <source>
        <strain evidence="2">DER-2019</strain>
    </source>
</reference>
<organism evidence="2 3">
    <name type="scientific">Acetobacterium paludosum</name>
    <dbReference type="NCBI Taxonomy" id="52693"/>
    <lineage>
        <taxon>Bacteria</taxon>
        <taxon>Bacillati</taxon>
        <taxon>Bacillota</taxon>
        <taxon>Clostridia</taxon>
        <taxon>Eubacteriales</taxon>
        <taxon>Eubacteriaceae</taxon>
        <taxon>Acetobacterium</taxon>
    </lineage>
</organism>
<sequence length="658" mass="74462">MKLTYLKLENFQGIKSLEITSDGTDIEVRGDNATGKTTIGNAITWLLYDKPLGGEKNFSPKTLKSDGSEVHNLTHAVEAVFRDNSGDLNIRKELKEIWTKKRGTAKDTFTGHTTDYYINTIPVKAGEFAKRIEQICDPEKAKILTSPFYFPVDLKWTDRRELLLSVCGDITDKQVIASSTELSPLRDVINGENGTKYTIDDYLKIAKSQMVKINETIKSIPSRIDEAEKARPSVEDIYPKVFEREIAEHEDDIAELQKQKLNLENGKVDESLLEKKKEINNRIIQKSTEYANLQNKENTQQADALIESASLVKNAEITFANQRKKVLEIEATIEIKREQQIKLSEKYHEIASQQWEGETVCPTCGQELPPEKIEEVKAAFNLSKSKRLELINKDGSENCSKAILEKLAVNLKLNETILAKASEELKELQQAHQAALELVKETVPFSETTRGKQLQSELDEISKQINEPDKDIAPQISKLNVEINGIKANVTVLEDKLSDYRIAEKQELRIAELKLQEENLSAEYEKLEANIYLCEQFIKTKVSMLTESINNRFKNVRFKLFEDQINGGLKECCEVLVPCKEGLIPFSTANNAGKINAGIEIIDALSKHWGVEMPLIVDNAESVTQLLDTDLQVIKLIVDEKYKELQINGGMEEWQKTA</sequence>
<dbReference type="Proteomes" id="UP000616595">
    <property type="component" value="Unassembled WGS sequence"/>
</dbReference>
<feature type="coiled-coil region" evidence="1">
    <location>
        <begin position="476"/>
        <end position="530"/>
    </location>
</feature>
<evidence type="ECO:0000313" key="3">
    <source>
        <dbReference type="Proteomes" id="UP000616595"/>
    </source>
</evidence>
<feature type="coiled-coil region" evidence="1">
    <location>
        <begin position="411"/>
        <end position="438"/>
    </location>
</feature>
<dbReference type="SUPFAM" id="SSF52540">
    <property type="entry name" value="P-loop containing nucleoside triphosphate hydrolases"/>
    <property type="match status" value="1"/>
</dbReference>
<evidence type="ECO:0000256" key="1">
    <source>
        <dbReference type="SAM" id="Coils"/>
    </source>
</evidence>
<dbReference type="EMBL" id="WJBD01000019">
    <property type="protein sequence ID" value="MBC3889472.1"/>
    <property type="molecule type" value="Genomic_DNA"/>
</dbReference>
<keyword evidence="1" id="KW-0175">Coiled coil</keyword>
<keyword evidence="3" id="KW-1185">Reference proteome</keyword>
<dbReference type="AlphaFoldDB" id="A0A923HXL8"/>
<dbReference type="InterPro" id="IPR027417">
    <property type="entry name" value="P-loop_NTPase"/>
</dbReference>
<comment type="caution">
    <text evidence="2">The sequence shown here is derived from an EMBL/GenBank/DDBJ whole genome shotgun (WGS) entry which is preliminary data.</text>
</comment>
<dbReference type="Gene3D" id="3.40.50.300">
    <property type="entry name" value="P-loop containing nucleotide triphosphate hydrolases"/>
    <property type="match status" value="1"/>
</dbReference>
<gene>
    <name evidence="2" type="ORF">GH810_14245</name>
</gene>
<dbReference type="RefSeq" id="WP_148568469.1">
    <property type="nucleotide sequence ID" value="NZ_RXYA01000018.1"/>
</dbReference>
<dbReference type="OrthoDB" id="1698838at2"/>
<feature type="coiled-coil region" evidence="1">
    <location>
        <begin position="239"/>
        <end position="296"/>
    </location>
</feature>
<name>A0A923HXL8_9FIRM</name>